<accession>A0A9D1E4T8</accession>
<reference evidence="2" key="2">
    <citation type="journal article" date="2021" name="PeerJ">
        <title>Extensive microbial diversity within the chicken gut microbiome revealed by metagenomics and culture.</title>
        <authorList>
            <person name="Gilroy R."/>
            <person name="Ravi A."/>
            <person name="Getino M."/>
            <person name="Pursley I."/>
            <person name="Horton D.L."/>
            <person name="Alikhan N.F."/>
            <person name="Baker D."/>
            <person name="Gharbi K."/>
            <person name="Hall N."/>
            <person name="Watson M."/>
            <person name="Adriaenssens E.M."/>
            <person name="Foster-Nyarko E."/>
            <person name="Jarju S."/>
            <person name="Secka A."/>
            <person name="Antonio M."/>
            <person name="Oren A."/>
            <person name="Chaudhuri R.R."/>
            <person name="La Ragione R."/>
            <person name="Hildebrand F."/>
            <person name="Pallen M.J."/>
        </authorList>
    </citation>
    <scope>NUCLEOTIDE SEQUENCE</scope>
    <source>
        <strain evidence="2">CHK121-14286</strain>
    </source>
</reference>
<dbReference type="PROSITE" id="PS51257">
    <property type="entry name" value="PROKAR_LIPOPROTEIN"/>
    <property type="match status" value="1"/>
</dbReference>
<comment type="caution">
    <text evidence="2">The sequence shown here is derived from an EMBL/GenBank/DDBJ whole genome shotgun (WGS) entry which is preliminary data.</text>
</comment>
<dbReference type="SUPFAM" id="SSF101262">
    <property type="entry name" value="Methenyltetrahydrofolate cyclohydrolase-like"/>
    <property type="match status" value="1"/>
</dbReference>
<evidence type="ECO:0000259" key="1">
    <source>
        <dbReference type="Pfam" id="PF04961"/>
    </source>
</evidence>
<dbReference type="Proteomes" id="UP000824200">
    <property type="component" value="Unassembled WGS sequence"/>
</dbReference>
<protein>
    <submittedName>
        <fullName evidence="2">Cyclodeaminase/cyclohydrolase family protein</fullName>
    </submittedName>
</protein>
<organism evidence="2 3">
    <name type="scientific">Candidatus Fimimonas gallinarum</name>
    <dbReference type="NCBI Taxonomy" id="2840821"/>
    <lineage>
        <taxon>Bacteria</taxon>
        <taxon>Pseudomonadati</taxon>
        <taxon>Myxococcota</taxon>
        <taxon>Myxococcia</taxon>
        <taxon>Myxococcales</taxon>
        <taxon>Cystobacterineae</taxon>
        <taxon>Myxococcaceae</taxon>
        <taxon>Myxococcaceae incertae sedis</taxon>
        <taxon>Candidatus Fimimonas</taxon>
    </lineage>
</organism>
<dbReference type="EMBL" id="DVHL01000036">
    <property type="protein sequence ID" value="HIR66134.1"/>
    <property type="molecule type" value="Genomic_DNA"/>
</dbReference>
<dbReference type="Gene3D" id="1.20.120.680">
    <property type="entry name" value="Formiminotetrahydrofolate cyclodeaminase monomer, up-and-down helical bundle"/>
    <property type="match status" value="1"/>
</dbReference>
<dbReference type="AlphaFoldDB" id="A0A9D1E4T8"/>
<reference evidence="2" key="1">
    <citation type="submission" date="2020-10" db="EMBL/GenBank/DDBJ databases">
        <authorList>
            <person name="Gilroy R."/>
        </authorList>
    </citation>
    <scope>NUCLEOTIDE SEQUENCE</scope>
    <source>
        <strain evidence="2">CHK121-14286</strain>
    </source>
</reference>
<dbReference type="GO" id="GO:0003824">
    <property type="term" value="F:catalytic activity"/>
    <property type="evidence" value="ECO:0007669"/>
    <property type="project" value="InterPro"/>
</dbReference>
<dbReference type="InterPro" id="IPR007044">
    <property type="entry name" value="Cyclodeamin/CycHdrlase"/>
</dbReference>
<evidence type="ECO:0000313" key="3">
    <source>
        <dbReference type="Proteomes" id="UP000824200"/>
    </source>
</evidence>
<gene>
    <name evidence="2" type="ORF">IAC95_04575</name>
</gene>
<feature type="domain" description="Cyclodeaminase/cyclohydrolase" evidence="1">
    <location>
        <begin position="6"/>
        <end position="187"/>
    </location>
</feature>
<sequence length="194" mass="21409">MFEKMTLQQYNEVLASKEPTPGGGSALAVVGTIACSLVEMAINITLPKTETDEFTVALLNDGARFVGRAKKRLQQLANDDATAFDRIIKCLRLPKDTDEDKKRRANSLQSAYHMAALVPLDVMTVCKETLCKAEKVLPYLNKYVASDCVIGIDLLKRVIVNSLENVYANTSLIKDETLKNSLEKQAQSVLQSVQ</sequence>
<evidence type="ECO:0000313" key="2">
    <source>
        <dbReference type="EMBL" id="HIR66134.1"/>
    </source>
</evidence>
<dbReference type="Pfam" id="PF04961">
    <property type="entry name" value="FTCD_C"/>
    <property type="match status" value="1"/>
</dbReference>
<name>A0A9D1E4T8_9BACT</name>
<dbReference type="InterPro" id="IPR036178">
    <property type="entry name" value="Formintransfe-cycloase-like_sf"/>
</dbReference>
<proteinExistence type="predicted"/>